<dbReference type="InterPro" id="IPR023753">
    <property type="entry name" value="FAD/NAD-binding_dom"/>
</dbReference>
<dbReference type="PRINTS" id="PR00411">
    <property type="entry name" value="PNDRDTASEI"/>
</dbReference>
<evidence type="ECO:0000259" key="9">
    <source>
        <dbReference type="Pfam" id="PF07992"/>
    </source>
</evidence>
<dbReference type="Gene3D" id="3.30.390.120">
    <property type="match status" value="1"/>
</dbReference>
<accession>A0A1H8KXV4</accession>
<keyword evidence="5" id="KW-0285">Flavoprotein</keyword>
<evidence type="ECO:0000313" key="12">
    <source>
        <dbReference type="Proteomes" id="UP000199493"/>
    </source>
</evidence>
<proteinExistence type="inferred from homology"/>
<evidence type="ECO:0000256" key="2">
    <source>
        <dbReference type="ARBA" id="ARBA00004496"/>
    </source>
</evidence>
<keyword evidence="8" id="KW-0520">NAD</keyword>
<dbReference type="InterPro" id="IPR041364">
    <property type="entry name" value="Rbx-bd"/>
</dbReference>
<comment type="cofactor">
    <cofactor evidence="1">
        <name>FAD</name>
        <dbReference type="ChEBI" id="CHEBI:57692"/>
    </cofactor>
</comment>
<dbReference type="GO" id="GO:0005737">
    <property type="term" value="C:cytoplasm"/>
    <property type="evidence" value="ECO:0007669"/>
    <property type="project" value="UniProtKB-SubCell"/>
</dbReference>
<name>A0A1H8KXV4_9GAMM</name>
<dbReference type="PANTHER" id="PTHR43429:SF3">
    <property type="entry name" value="NITRITE REDUCTASE [NAD(P)H]"/>
    <property type="match status" value="1"/>
</dbReference>
<sequence length="413" mass="43561">MVALQAFVPPTFGDGMPDSHTTSSRTPHHHAALVIVGTGMAGVGLARALRRQGDTRTITLVSADSGDDYSKPLLSTGFAKRLSPDKLAQRSAEALADELNAQIVTHTHVTQLDVDNHVLQLSSGATLGYDELVLATGAAPHTPFRIPSELAERCFTVNDLDDYRRLHGALNQPTRVAIIGAGLVGCEFANDLHAGGHQVTVIAPESAPLPRLLPERLGSALADTFQEAGIRLALGRTLETLSQDADNALTLQLDNGERHTVDIILFATGLAPRTQLAEAAGLSVSPSGIQVDRQLRTNQPHIYALGDAACIDGVNAMYVQPLQASVKALAATLGGTPTSVSFGAWPVVVKTPLLPVVAYPPTQPPERWRIEGDGNDFTALAENKDGHLIGFALTGGCVRRKVELSRAAPGLLG</sequence>
<keyword evidence="4" id="KW-0963">Cytoplasm</keyword>
<evidence type="ECO:0000256" key="5">
    <source>
        <dbReference type="ARBA" id="ARBA00022630"/>
    </source>
</evidence>
<dbReference type="Pfam" id="PF18113">
    <property type="entry name" value="Rbx_binding"/>
    <property type="match status" value="1"/>
</dbReference>
<organism evidence="11 12">
    <name type="scientific">Vreelandella aquamarina</name>
    <dbReference type="NCBI Taxonomy" id="77097"/>
    <lineage>
        <taxon>Bacteria</taxon>
        <taxon>Pseudomonadati</taxon>
        <taxon>Pseudomonadota</taxon>
        <taxon>Gammaproteobacteria</taxon>
        <taxon>Oceanospirillales</taxon>
        <taxon>Halomonadaceae</taxon>
        <taxon>Vreelandella</taxon>
    </lineage>
</organism>
<dbReference type="Gene3D" id="3.50.50.60">
    <property type="entry name" value="FAD/NAD(P)-binding domain"/>
    <property type="match status" value="2"/>
</dbReference>
<evidence type="ECO:0000256" key="7">
    <source>
        <dbReference type="ARBA" id="ARBA00023002"/>
    </source>
</evidence>
<comment type="similarity">
    <text evidence="3">Belongs to the FAD-dependent oxidoreductase family.</text>
</comment>
<dbReference type="PRINTS" id="PR00368">
    <property type="entry name" value="FADPNR"/>
</dbReference>
<evidence type="ECO:0000256" key="1">
    <source>
        <dbReference type="ARBA" id="ARBA00001974"/>
    </source>
</evidence>
<evidence type="ECO:0000313" key="11">
    <source>
        <dbReference type="EMBL" id="SEN97717.1"/>
    </source>
</evidence>
<feature type="domain" description="FAD/NAD(P)-binding" evidence="9">
    <location>
        <begin position="33"/>
        <end position="316"/>
    </location>
</feature>
<protein>
    <submittedName>
        <fullName evidence="11">Rubredoxin-NAD+ reductase</fullName>
    </submittedName>
</protein>
<reference evidence="11 12" key="1">
    <citation type="submission" date="2016-10" db="EMBL/GenBank/DDBJ databases">
        <authorList>
            <person name="de Groot N.N."/>
        </authorList>
    </citation>
    <scope>NUCLEOTIDE SEQUENCE [LARGE SCALE GENOMIC DNA]</scope>
    <source>
        <strain evidence="11 12">558</strain>
    </source>
</reference>
<feature type="domain" description="Rubredoxin binding" evidence="10">
    <location>
        <begin position="340"/>
        <end position="406"/>
    </location>
</feature>
<evidence type="ECO:0000256" key="4">
    <source>
        <dbReference type="ARBA" id="ARBA00022490"/>
    </source>
</evidence>
<comment type="subcellular location">
    <subcellularLocation>
        <location evidence="2">Cytoplasm</location>
    </subcellularLocation>
</comment>
<dbReference type="AlphaFoldDB" id="A0A1H8KXV4"/>
<gene>
    <name evidence="11" type="ORF">SAMN04490369_103537</name>
</gene>
<evidence type="ECO:0000259" key="10">
    <source>
        <dbReference type="Pfam" id="PF18113"/>
    </source>
</evidence>
<dbReference type="PANTHER" id="PTHR43429">
    <property type="entry name" value="PYRIDINE NUCLEOTIDE-DISULFIDE OXIDOREDUCTASE DOMAIN-CONTAINING"/>
    <property type="match status" value="1"/>
</dbReference>
<dbReference type="STRING" id="77097.SAMN04490369_103537"/>
<dbReference type="EMBL" id="FODB01000035">
    <property type="protein sequence ID" value="SEN97717.1"/>
    <property type="molecule type" value="Genomic_DNA"/>
</dbReference>
<dbReference type="Pfam" id="PF07992">
    <property type="entry name" value="Pyr_redox_2"/>
    <property type="match status" value="1"/>
</dbReference>
<dbReference type="GO" id="GO:0016491">
    <property type="term" value="F:oxidoreductase activity"/>
    <property type="evidence" value="ECO:0007669"/>
    <property type="project" value="UniProtKB-KW"/>
</dbReference>
<dbReference type="SUPFAM" id="SSF51905">
    <property type="entry name" value="FAD/NAD(P)-binding domain"/>
    <property type="match status" value="2"/>
</dbReference>
<evidence type="ECO:0000256" key="6">
    <source>
        <dbReference type="ARBA" id="ARBA00022827"/>
    </source>
</evidence>
<evidence type="ECO:0000256" key="3">
    <source>
        <dbReference type="ARBA" id="ARBA00006442"/>
    </source>
</evidence>
<evidence type="ECO:0000256" key="8">
    <source>
        <dbReference type="ARBA" id="ARBA00023027"/>
    </source>
</evidence>
<dbReference type="InterPro" id="IPR050260">
    <property type="entry name" value="FAD-bd_OxRdtase"/>
</dbReference>
<keyword evidence="7" id="KW-0560">Oxidoreductase</keyword>
<dbReference type="Proteomes" id="UP000199493">
    <property type="component" value="Unassembled WGS sequence"/>
</dbReference>
<dbReference type="InterPro" id="IPR036188">
    <property type="entry name" value="FAD/NAD-bd_sf"/>
</dbReference>
<keyword evidence="6" id="KW-0274">FAD</keyword>